<sequence length="105" mass="11188">MPKFTVNVPVSTDQPNVVVEVDPQSPLPPGRHRFNLVVVDDSGNESAPDTVDVIVADRDRPTAVLQGPDIASAGKPFTLSGARSFDTGGGVIKTWRFTYLGPATR</sequence>
<protein>
    <submittedName>
        <fullName evidence="1">Uncharacterized protein</fullName>
    </submittedName>
</protein>
<dbReference type="EMBL" id="JBIGIB010000003">
    <property type="protein sequence ID" value="MFG6467180.1"/>
    <property type="molecule type" value="Genomic_DNA"/>
</dbReference>
<evidence type="ECO:0000313" key="2">
    <source>
        <dbReference type="Proteomes" id="UP001606303"/>
    </source>
</evidence>
<organism evidence="1 2">
    <name type="scientific">Pelomonas baiyunensis</name>
    <dbReference type="NCBI Taxonomy" id="3299026"/>
    <lineage>
        <taxon>Bacteria</taxon>
        <taxon>Pseudomonadati</taxon>
        <taxon>Pseudomonadota</taxon>
        <taxon>Betaproteobacteria</taxon>
        <taxon>Burkholderiales</taxon>
        <taxon>Sphaerotilaceae</taxon>
        <taxon>Roseateles</taxon>
    </lineage>
</organism>
<reference evidence="1 2" key="1">
    <citation type="submission" date="2024-08" db="EMBL/GenBank/DDBJ databases">
        <authorList>
            <person name="Lu H."/>
        </authorList>
    </citation>
    <scope>NUCLEOTIDE SEQUENCE [LARGE SCALE GENOMIC DNA]</scope>
    <source>
        <strain evidence="1 2">BYS87W</strain>
    </source>
</reference>
<accession>A0ABW7GZ14</accession>
<name>A0ABW7GZ14_9BURK</name>
<dbReference type="InterPro" id="IPR013783">
    <property type="entry name" value="Ig-like_fold"/>
</dbReference>
<comment type="caution">
    <text evidence="1">The sequence shown here is derived from an EMBL/GenBank/DDBJ whole genome shotgun (WGS) entry which is preliminary data.</text>
</comment>
<dbReference type="RefSeq" id="WP_394384534.1">
    <property type="nucleotide sequence ID" value="NZ_JBIGIB010000003.1"/>
</dbReference>
<dbReference type="Gene3D" id="2.60.40.10">
    <property type="entry name" value="Immunoglobulins"/>
    <property type="match status" value="1"/>
</dbReference>
<dbReference type="Proteomes" id="UP001606303">
    <property type="component" value="Unassembled WGS sequence"/>
</dbReference>
<proteinExistence type="predicted"/>
<evidence type="ECO:0000313" key="1">
    <source>
        <dbReference type="EMBL" id="MFG6467180.1"/>
    </source>
</evidence>
<gene>
    <name evidence="1" type="ORF">ACG01O_11225</name>
</gene>
<keyword evidence="2" id="KW-1185">Reference proteome</keyword>